<keyword evidence="2" id="KW-1185">Reference proteome</keyword>
<protein>
    <submittedName>
        <fullName evidence="1">Uncharacterized protein</fullName>
    </submittedName>
</protein>
<dbReference type="EMBL" id="JAPDDP010000107">
    <property type="protein sequence ID" value="MDA0185322.1"/>
    <property type="molecule type" value="Genomic_DNA"/>
</dbReference>
<evidence type="ECO:0000313" key="1">
    <source>
        <dbReference type="EMBL" id="MDA0185322.1"/>
    </source>
</evidence>
<proteinExistence type="predicted"/>
<organism evidence="1 2">
    <name type="scientific">Solirubrobacter phytolaccae</name>
    <dbReference type="NCBI Taxonomy" id="1404360"/>
    <lineage>
        <taxon>Bacteria</taxon>
        <taxon>Bacillati</taxon>
        <taxon>Actinomycetota</taxon>
        <taxon>Thermoleophilia</taxon>
        <taxon>Solirubrobacterales</taxon>
        <taxon>Solirubrobacteraceae</taxon>
        <taxon>Solirubrobacter</taxon>
    </lineage>
</organism>
<dbReference type="Proteomes" id="UP001147653">
    <property type="component" value="Unassembled WGS sequence"/>
</dbReference>
<evidence type="ECO:0000313" key="2">
    <source>
        <dbReference type="Proteomes" id="UP001147653"/>
    </source>
</evidence>
<name>A0A9X3NPX3_9ACTN</name>
<accession>A0A9X3NPX3</accession>
<sequence>MRLVEPLLTAALIATPGWTQVDLTSALSTDDVAGNVSLTTGDRGGLAATTYEPCSTTFAVLRAASPPPTALVKQTLVAGPEASGTGYVAVLDRRECGGKSIDLVELDADGAVRNRTPLPVRGAVELLVLEPGADGSLAVVWSERSRLRAITRTTEGRLGRPVTLTHHRSADFTAATSDAGEVVVAWADERVVRTATVTRTGRVGARARLGRSLGITALSIALRGERALVAWDTWSSADVHARLYAAVRDGRRFRAAELVDRAPQIDQGFEGDTPALSPSVALSDDGHALVAWHRFRQYHYEPRLAAAQPGQGFAEPRTPKDTHEVGDVAFDPGGGPIVALLTSTGVVVERDGARETVATERDAFSLSLDVLEGGRLQASWLTGWGIDAEEESSIKEPSVLSVATSDT</sequence>
<dbReference type="AlphaFoldDB" id="A0A9X3NPX3"/>
<comment type="caution">
    <text evidence="1">The sequence shown here is derived from an EMBL/GenBank/DDBJ whole genome shotgun (WGS) entry which is preliminary data.</text>
</comment>
<dbReference type="RefSeq" id="WP_270029819.1">
    <property type="nucleotide sequence ID" value="NZ_JAPDDP010000107.1"/>
</dbReference>
<reference evidence="1" key="1">
    <citation type="submission" date="2022-10" db="EMBL/GenBank/DDBJ databases">
        <title>The WGS of Solirubrobacter phytolaccae KCTC 29190.</title>
        <authorList>
            <person name="Jiang Z."/>
        </authorList>
    </citation>
    <scope>NUCLEOTIDE SEQUENCE</scope>
    <source>
        <strain evidence="1">KCTC 29190</strain>
    </source>
</reference>
<gene>
    <name evidence="1" type="ORF">OJ997_33765</name>
</gene>